<keyword evidence="2" id="KW-0472">Membrane</keyword>
<dbReference type="Pfam" id="PF22978">
    <property type="entry name" value="HAD_Pex22"/>
    <property type="match status" value="1"/>
</dbReference>
<keyword evidence="2" id="KW-0812">Transmembrane</keyword>
<evidence type="ECO:0000313" key="4">
    <source>
        <dbReference type="Proteomes" id="UP000515908"/>
    </source>
</evidence>
<reference evidence="3 4" key="1">
    <citation type="submission" date="2020-08" db="EMBL/GenBank/DDBJ databases">
        <authorList>
            <person name="Newling K."/>
            <person name="Davey J."/>
            <person name="Forrester S."/>
        </authorList>
    </citation>
    <scope>NUCLEOTIDE SEQUENCE [LARGE SCALE GENOMIC DNA]</scope>
    <source>
        <strain evidence="4">Crithidia deanei Carvalho (ATCC PRA-265)</strain>
    </source>
</reference>
<evidence type="ECO:0000256" key="2">
    <source>
        <dbReference type="SAM" id="Phobius"/>
    </source>
</evidence>
<dbReference type="AlphaFoldDB" id="A0A7G2C6P2"/>
<dbReference type="InterPro" id="IPR037485">
    <property type="entry name" value="PEX22"/>
</dbReference>
<evidence type="ECO:0008006" key="5">
    <source>
        <dbReference type="Google" id="ProtNLM"/>
    </source>
</evidence>
<dbReference type="GO" id="GO:0007031">
    <property type="term" value="P:peroxisome organization"/>
    <property type="evidence" value="ECO:0007669"/>
    <property type="project" value="InterPro"/>
</dbReference>
<keyword evidence="2" id="KW-1133">Transmembrane helix</keyword>
<dbReference type="EMBL" id="LR877147">
    <property type="protein sequence ID" value="CAD2214433.1"/>
    <property type="molecule type" value="Genomic_DNA"/>
</dbReference>
<dbReference type="Proteomes" id="UP000515908">
    <property type="component" value="Chromosome 03"/>
</dbReference>
<gene>
    <name evidence="3" type="ORF">ADEAN_000187900</name>
</gene>
<protein>
    <recommendedName>
        <fullName evidence="5">Peroxisome assembly protein 22</fullName>
    </recommendedName>
</protein>
<evidence type="ECO:0000313" key="3">
    <source>
        <dbReference type="EMBL" id="CAD2214433.1"/>
    </source>
</evidence>
<feature type="region of interest" description="Disordered" evidence="1">
    <location>
        <begin position="44"/>
        <end position="84"/>
    </location>
</feature>
<organism evidence="3 4">
    <name type="scientific">Angomonas deanei</name>
    <dbReference type="NCBI Taxonomy" id="59799"/>
    <lineage>
        <taxon>Eukaryota</taxon>
        <taxon>Discoba</taxon>
        <taxon>Euglenozoa</taxon>
        <taxon>Kinetoplastea</taxon>
        <taxon>Metakinetoplastina</taxon>
        <taxon>Trypanosomatida</taxon>
        <taxon>Trypanosomatidae</taxon>
        <taxon>Strigomonadinae</taxon>
        <taxon>Angomonas</taxon>
    </lineage>
</organism>
<accession>A0A7G2C6P2</accession>
<proteinExistence type="predicted"/>
<sequence>MPPRKPFFDTLLQQATGSMTTLVALAIGAVAFYLLFRANNRREPRPPPGGSIDASNNNNNNNSINTTTRQIGRGANPSARTLPKKTESKDVLQFVKTQQLVGCKMCVAIDVLYKNGNWVEKGEEVLRFLTSTSDVFLMYRVDSEAEQKRVLEVVHKCVPSLKRHKILFCSTEKGYEAFTRQITPSLLITYNPQQASFLSGVLPYIVLVSEGEQVAKLNVASVKSVGEILP</sequence>
<evidence type="ECO:0000256" key="1">
    <source>
        <dbReference type="SAM" id="MobiDB-lite"/>
    </source>
</evidence>
<feature type="compositionally biased region" description="Low complexity" evidence="1">
    <location>
        <begin position="55"/>
        <end position="68"/>
    </location>
</feature>
<dbReference type="VEuPathDB" id="TriTrypDB:ADEAN_000187900"/>
<keyword evidence="4" id="KW-1185">Reference proteome</keyword>
<feature type="transmembrane region" description="Helical" evidence="2">
    <location>
        <begin position="15"/>
        <end position="36"/>
    </location>
</feature>
<dbReference type="PANTHER" id="PTHR34126:SF1">
    <property type="entry name" value="PEROXISOME BIOGENESIS PROTEIN 22"/>
    <property type="match status" value="1"/>
</dbReference>
<dbReference type="OrthoDB" id="77656at2759"/>
<dbReference type="PANTHER" id="PTHR34126">
    <property type="entry name" value="PEROXISOME BIOGENESIS PROTEIN 22"/>
    <property type="match status" value="1"/>
</dbReference>
<name>A0A7G2C6P2_9TRYP</name>